<feature type="transmembrane region" description="Helical" evidence="1">
    <location>
        <begin position="128"/>
        <end position="148"/>
    </location>
</feature>
<protein>
    <submittedName>
        <fullName evidence="3">DUF3592 domain-containing protein</fullName>
    </submittedName>
</protein>
<accession>A0A4R9JM64</accession>
<name>A0A4R9JM64_9LEPT</name>
<dbReference type="Proteomes" id="UP000297609">
    <property type="component" value="Unassembled WGS sequence"/>
</dbReference>
<evidence type="ECO:0000313" key="4">
    <source>
        <dbReference type="Proteomes" id="UP000297609"/>
    </source>
</evidence>
<keyword evidence="1" id="KW-0812">Transmembrane</keyword>
<proteinExistence type="predicted"/>
<dbReference type="AlphaFoldDB" id="A0A4R9JM64"/>
<sequence length="162" mass="18615">MKTKIVSRVLQAFAVYLFVMGILVIISKVNTIRTGKKTYGKVVSSYKELDYSTQTRGKSYGTSHYILRPIIQYQVDGEIYEIHGQIFGEVGKEYTIGLPVPLYYLPNQPDYAIINTFSEIWVNSIQKLLFSLILLILGTFLPEILNYAKRKFVSILQNPFNF</sequence>
<keyword evidence="4" id="KW-1185">Reference proteome</keyword>
<dbReference type="Pfam" id="PF12158">
    <property type="entry name" value="DUF3592"/>
    <property type="match status" value="1"/>
</dbReference>
<feature type="domain" description="DUF3592" evidence="2">
    <location>
        <begin position="40"/>
        <end position="117"/>
    </location>
</feature>
<dbReference type="EMBL" id="RQGG01000039">
    <property type="protein sequence ID" value="TGL49743.1"/>
    <property type="molecule type" value="Genomic_DNA"/>
</dbReference>
<dbReference type="OrthoDB" id="331089at2"/>
<comment type="caution">
    <text evidence="3">The sequence shown here is derived from an EMBL/GenBank/DDBJ whole genome shotgun (WGS) entry which is preliminary data.</text>
</comment>
<evidence type="ECO:0000313" key="3">
    <source>
        <dbReference type="EMBL" id="TGL49743.1"/>
    </source>
</evidence>
<evidence type="ECO:0000259" key="2">
    <source>
        <dbReference type="Pfam" id="PF12158"/>
    </source>
</evidence>
<dbReference type="InterPro" id="IPR021994">
    <property type="entry name" value="DUF3592"/>
</dbReference>
<dbReference type="RefSeq" id="WP_135620305.1">
    <property type="nucleotide sequence ID" value="NZ_RQGG01000039.1"/>
</dbReference>
<reference evidence="3" key="1">
    <citation type="journal article" date="2019" name="PLoS Negl. Trop. Dis.">
        <title>Revisiting the worldwide diversity of Leptospira species in the environment.</title>
        <authorList>
            <person name="Vincent A.T."/>
            <person name="Schiettekatte O."/>
            <person name="Bourhy P."/>
            <person name="Veyrier F.J."/>
            <person name="Picardeau M."/>
        </authorList>
    </citation>
    <scope>NUCLEOTIDE SEQUENCE [LARGE SCALE GENOMIC DNA]</scope>
    <source>
        <strain evidence="3">201702454</strain>
    </source>
</reference>
<organism evidence="3 4">
    <name type="scientific">Leptospira kemamanensis</name>
    <dbReference type="NCBI Taxonomy" id="2484942"/>
    <lineage>
        <taxon>Bacteria</taxon>
        <taxon>Pseudomonadati</taxon>
        <taxon>Spirochaetota</taxon>
        <taxon>Spirochaetia</taxon>
        <taxon>Leptospirales</taxon>
        <taxon>Leptospiraceae</taxon>
        <taxon>Leptospira</taxon>
    </lineage>
</organism>
<keyword evidence="1" id="KW-0472">Membrane</keyword>
<feature type="transmembrane region" description="Helical" evidence="1">
    <location>
        <begin position="12"/>
        <end position="29"/>
    </location>
</feature>
<evidence type="ECO:0000256" key="1">
    <source>
        <dbReference type="SAM" id="Phobius"/>
    </source>
</evidence>
<gene>
    <name evidence="3" type="ORF">EHQ59_14180</name>
</gene>
<keyword evidence="1" id="KW-1133">Transmembrane helix</keyword>